<evidence type="ECO:0000313" key="5">
    <source>
        <dbReference type="Proteomes" id="UP000801864"/>
    </source>
</evidence>
<feature type="repeat" description="PPR" evidence="1">
    <location>
        <begin position="828"/>
        <end position="862"/>
    </location>
</feature>
<feature type="domain" description="Peroxin/Ferlin" evidence="3">
    <location>
        <begin position="220"/>
        <end position="255"/>
    </location>
</feature>
<dbReference type="Proteomes" id="UP000801864">
    <property type="component" value="Unassembled WGS sequence"/>
</dbReference>
<dbReference type="SMART" id="SM00694">
    <property type="entry name" value="DysFC"/>
    <property type="match status" value="1"/>
</dbReference>
<keyword evidence="5" id="KW-1185">Reference proteome</keyword>
<evidence type="ECO:0000259" key="3">
    <source>
        <dbReference type="SMART" id="SM00694"/>
    </source>
</evidence>
<dbReference type="GO" id="GO:0016020">
    <property type="term" value="C:membrane"/>
    <property type="evidence" value="ECO:0007669"/>
    <property type="project" value="InterPro"/>
</dbReference>
<feature type="compositionally biased region" description="Low complexity" evidence="2">
    <location>
        <begin position="280"/>
        <end position="302"/>
    </location>
</feature>
<dbReference type="Gene3D" id="1.25.40.10">
    <property type="entry name" value="Tetratricopeptide repeat domain"/>
    <property type="match status" value="1"/>
</dbReference>
<dbReference type="PROSITE" id="PS51375">
    <property type="entry name" value="PPR"/>
    <property type="match status" value="1"/>
</dbReference>
<sequence length="1216" mass="139321">MHGSRRAASLQPSDYDHEITITDDEEAPSLQATNSEGGGLFHTNTSTRLLSDRGAETEEEQGQTSEQGERAQGDPSHLQPIASKGKDGRASIYKSSTLETAKSLEPPRSSTRPSIEIHPPSGDIISPRTSNWDNRSRPRSREQRETAIDILYENERGGFFCGVGLFASAALGGLDPTPWTNAYHNPSPTNIHTAQVPDPSWEWAWPEWRVNKQDDMDEDGWEYSFAFQKCFSWHGPKWWNSFVRRRAWIRQRARKRPEDGSTENMLAGVDYFHIRPASVISPRSQSSRASSRAPSRAPSRISMTQASTAEERERPDIEDIETLLQVLRSARIDRERREAVENYVAHAIDLSELQNEMHEIMSLFIFQQSRRQLLSYLMQIHEETEKAWEEDKSLELKHRKEALDAAAKHAEEEVCKLAYWSDVKQMAESGELRDVKGADKELGADPWQGLDKTSLPLTLATARRCASSAVSTNESPSVGSQDALAEAGTSPSATPASIVKPTRLNNARNRMFRQAFQDNSEARRQDVERKLTSPYVPTVRDYPSAHAAEESKVHALQVARVQVAFDVIWRHFGQATMPDWSETFNLLKRMMTKRSEPSSMAAMRIVLPKSWKLELESKKIEFVDSTTGLLAKLRVSSDHQDPSAIILRGKSSVLANAAEELVAACKDVEVYRLGEVAAFGYEEKRLWPAIEDAADGGSFIPEDKLDNIWVHQEHQTYWIDTPYEQTPKPEQWTVENLDLYITILVCGRLRPHLALRYYVRPEKDGTFVDTDGIRIKLIMDALTDDGARACITPSILKMAMSFMAHKGGHRADADRLLTLAEEWGIPLDTEVFNIMLEGYVTKRDVSFFHWLLRKMEQRYFQPNARTWLLFLELVEKEIERRQIIVAMYDLGLFQDPATRRGIARIMATHDAYVAFRSGKRLDAFMAEQKSRYGEDWFTADAMNSILTEFFRFHERDNRRYDEFRSLIEKQSEDGRKIGADTINLVLEKCLAYKDWDTAIWALTKLHESGCEADALTYQYVIRLAIRMQLPHALGVAVFYAALEYKLRDLTRVILRRHLVDHVKDTFWLRHKPKLLSKEMGRLLMNQKAQGMSRVVSRMEWAINHVCKGYKPAKPLVELLDVAQRTKDWPLILRHRYPQSFQYEGADAPTDDLAIRMESEAAGGKSMNVHLNWHFDPKTMVKRWNEEREKKSQEWLDRNRRKPSDEQKAPPSKGNAR</sequence>
<dbReference type="InterPro" id="IPR002885">
    <property type="entry name" value="PPR_rpt"/>
</dbReference>
<feature type="region of interest" description="Disordered" evidence="2">
    <location>
        <begin position="1183"/>
        <end position="1216"/>
    </location>
</feature>
<feature type="region of interest" description="Disordered" evidence="2">
    <location>
        <begin position="280"/>
        <end position="314"/>
    </location>
</feature>
<feature type="region of interest" description="Disordered" evidence="2">
    <location>
        <begin position="1"/>
        <end position="142"/>
    </location>
</feature>
<feature type="region of interest" description="Disordered" evidence="2">
    <location>
        <begin position="468"/>
        <end position="504"/>
    </location>
</feature>
<dbReference type="EMBL" id="QLNT01000006">
    <property type="protein sequence ID" value="KAF3073909.1"/>
    <property type="molecule type" value="Genomic_DNA"/>
</dbReference>
<evidence type="ECO:0000256" key="2">
    <source>
        <dbReference type="SAM" id="MobiDB-lite"/>
    </source>
</evidence>
<accession>A0A9P4XIW5</accession>
<organism evidence="4 5">
    <name type="scientific">Trichoderma lentiforme</name>
    <dbReference type="NCBI Taxonomy" id="1567552"/>
    <lineage>
        <taxon>Eukaryota</taxon>
        <taxon>Fungi</taxon>
        <taxon>Dikarya</taxon>
        <taxon>Ascomycota</taxon>
        <taxon>Pezizomycotina</taxon>
        <taxon>Sordariomycetes</taxon>
        <taxon>Hypocreomycetidae</taxon>
        <taxon>Hypocreales</taxon>
        <taxon>Hypocreaceae</taxon>
        <taxon>Trichoderma</taxon>
    </lineage>
</organism>
<feature type="compositionally biased region" description="Polar residues" evidence="2">
    <location>
        <begin position="468"/>
        <end position="480"/>
    </location>
</feature>
<evidence type="ECO:0000313" key="4">
    <source>
        <dbReference type="EMBL" id="KAF3073909.1"/>
    </source>
</evidence>
<proteinExistence type="predicted"/>
<gene>
    <name evidence="4" type="ORF">CFAM422_004148</name>
</gene>
<reference evidence="4 5" key="1">
    <citation type="submission" date="2018-06" db="EMBL/GenBank/DDBJ databases">
        <title>Genome analysis of cellulolytic fungus Trichoderma lentiforme CFAM-422.</title>
        <authorList>
            <person name="Steindorff A.S."/>
            <person name="Formighieri E.F."/>
            <person name="Midorikawa G.E.O."/>
            <person name="Tamietti M.S."/>
            <person name="Ramos E.Z."/>
            <person name="Silva A.S."/>
            <person name="Bon E.P.S."/>
            <person name="Mendes T.D."/>
            <person name="Damaso M.C.T."/>
            <person name="Favaro L.C.L."/>
        </authorList>
    </citation>
    <scope>NUCLEOTIDE SEQUENCE [LARGE SCALE GENOMIC DNA]</scope>
    <source>
        <strain evidence="4 5">CFAM-422</strain>
    </source>
</reference>
<evidence type="ECO:0000256" key="1">
    <source>
        <dbReference type="PROSITE-ProRule" id="PRU00708"/>
    </source>
</evidence>
<protein>
    <recommendedName>
        <fullName evidence="3">Peroxin/Ferlin domain-containing protein</fullName>
    </recommendedName>
</protein>
<dbReference type="InterPro" id="IPR006614">
    <property type="entry name" value="Peroxin/Ferlin"/>
</dbReference>
<name>A0A9P4XIW5_9HYPO</name>
<comment type="caution">
    <text evidence="4">The sequence shown here is derived from an EMBL/GenBank/DDBJ whole genome shotgun (WGS) entry which is preliminary data.</text>
</comment>
<feature type="compositionally biased region" description="Basic and acidic residues" evidence="2">
    <location>
        <begin position="1183"/>
        <end position="1207"/>
    </location>
</feature>
<dbReference type="AlphaFoldDB" id="A0A9P4XIW5"/>
<dbReference type="InterPro" id="IPR011990">
    <property type="entry name" value="TPR-like_helical_dom_sf"/>
</dbReference>